<feature type="coiled-coil region" evidence="5">
    <location>
        <begin position="704"/>
        <end position="734"/>
    </location>
</feature>
<evidence type="ECO:0000256" key="4">
    <source>
        <dbReference type="ARBA" id="ARBA00022737"/>
    </source>
</evidence>
<dbReference type="AlphaFoldDB" id="A0A8C5LU06"/>
<feature type="compositionally biased region" description="Basic and acidic residues" evidence="6">
    <location>
        <begin position="298"/>
        <end position="319"/>
    </location>
</feature>
<dbReference type="PANTHER" id="PTHR22710:SF2">
    <property type="entry name" value="X-RAY RADIATION RESISTANCE-ASSOCIATED PROTEIN 1"/>
    <property type="match status" value="1"/>
</dbReference>
<evidence type="ECO:0000256" key="1">
    <source>
        <dbReference type="ARBA" id="ARBA00004496"/>
    </source>
</evidence>
<evidence type="ECO:0000256" key="3">
    <source>
        <dbReference type="ARBA" id="ARBA00022614"/>
    </source>
</evidence>
<comment type="subcellular location">
    <subcellularLocation>
        <location evidence="1">Cytoplasm</location>
    </subcellularLocation>
</comment>
<organism evidence="7 8">
    <name type="scientific">Leptobrachium leishanense</name>
    <name type="common">Leishan spiny toad</name>
    <dbReference type="NCBI Taxonomy" id="445787"/>
    <lineage>
        <taxon>Eukaryota</taxon>
        <taxon>Metazoa</taxon>
        <taxon>Chordata</taxon>
        <taxon>Craniata</taxon>
        <taxon>Vertebrata</taxon>
        <taxon>Euteleostomi</taxon>
        <taxon>Amphibia</taxon>
        <taxon>Batrachia</taxon>
        <taxon>Anura</taxon>
        <taxon>Pelobatoidea</taxon>
        <taxon>Megophryidae</taxon>
        <taxon>Leptobrachium</taxon>
    </lineage>
</organism>
<proteinExistence type="predicted"/>
<evidence type="ECO:0000313" key="8">
    <source>
        <dbReference type="Proteomes" id="UP000694569"/>
    </source>
</evidence>
<dbReference type="GeneTree" id="ENSGT00390000016048"/>
<keyword evidence="2" id="KW-0963">Cytoplasm</keyword>
<keyword evidence="4" id="KW-0677">Repeat</keyword>
<feature type="region of interest" description="Disordered" evidence="6">
    <location>
        <begin position="282"/>
        <end position="350"/>
    </location>
</feature>
<evidence type="ECO:0000313" key="7">
    <source>
        <dbReference type="Ensembl" id="ENSLLEP00000005092.1"/>
    </source>
</evidence>
<evidence type="ECO:0000256" key="2">
    <source>
        <dbReference type="ARBA" id="ARBA00022490"/>
    </source>
</evidence>
<feature type="region of interest" description="Disordered" evidence="6">
    <location>
        <begin position="1"/>
        <end position="26"/>
    </location>
</feature>
<reference evidence="7" key="2">
    <citation type="submission" date="2025-09" db="UniProtKB">
        <authorList>
            <consortium name="Ensembl"/>
        </authorList>
    </citation>
    <scope>IDENTIFICATION</scope>
</reference>
<dbReference type="InterPro" id="IPR032675">
    <property type="entry name" value="LRR_dom_sf"/>
</dbReference>
<dbReference type="Proteomes" id="UP000694569">
    <property type="component" value="Unplaced"/>
</dbReference>
<name>A0A8C5LU06_9ANUR</name>
<dbReference type="SUPFAM" id="SSF52058">
    <property type="entry name" value="L domain-like"/>
    <property type="match status" value="1"/>
</dbReference>
<dbReference type="OrthoDB" id="1687175at2759"/>
<dbReference type="Pfam" id="PF00560">
    <property type="entry name" value="LRR_1"/>
    <property type="match status" value="2"/>
</dbReference>
<dbReference type="PANTHER" id="PTHR22710">
    <property type="entry name" value="X-RAY RADIATION RESISTANCE ASSOCIATED PROTEIN 1 XRRA1"/>
    <property type="match status" value="1"/>
</dbReference>
<dbReference type="Gene3D" id="3.80.10.10">
    <property type="entry name" value="Ribonuclease Inhibitor"/>
    <property type="match status" value="1"/>
</dbReference>
<dbReference type="Ensembl" id="ENSLLET00000005316.1">
    <property type="protein sequence ID" value="ENSLLEP00000005092.1"/>
    <property type="gene ID" value="ENSLLEG00000003211.1"/>
</dbReference>
<evidence type="ECO:0000256" key="6">
    <source>
        <dbReference type="SAM" id="MobiDB-lite"/>
    </source>
</evidence>
<dbReference type="GO" id="GO:0005634">
    <property type="term" value="C:nucleus"/>
    <property type="evidence" value="ECO:0007669"/>
    <property type="project" value="TreeGrafter"/>
</dbReference>
<dbReference type="InterPro" id="IPR001611">
    <property type="entry name" value="Leu-rich_rpt"/>
</dbReference>
<evidence type="ECO:0000256" key="5">
    <source>
        <dbReference type="SAM" id="Coils"/>
    </source>
</evidence>
<dbReference type="GO" id="GO:0005737">
    <property type="term" value="C:cytoplasm"/>
    <property type="evidence" value="ECO:0007669"/>
    <property type="project" value="UniProtKB-SubCell"/>
</dbReference>
<dbReference type="SMART" id="SM00369">
    <property type="entry name" value="LRR_TYP"/>
    <property type="match status" value="5"/>
</dbReference>
<keyword evidence="5" id="KW-0175">Coiled coil</keyword>
<reference evidence="7" key="1">
    <citation type="submission" date="2025-08" db="UniProtKB">
        <authorList>
            <consortium name="Ensembl"/>
        </authorList>
    </citation>
    <scope>IDENTIFICATION</scope>
</reference>
<accession>A0A8C5LU06</accession>
<keyword evidence="8" id="KW-1185">Reference proteome</keyword>
<dbReference type="InterPro" id="IPR003591">
    <property type="entry name" value="Leu-rich_rpt_typical-subtyp"/>
</dbReference>
<gene>
    <name evidence="7" type="primary">XRRA1</name>
</gene>
<dbReference type="PROSITE" id="PS51450">
    <property type="entry name" value="LRR"/>
    <property type="match status" value="3"/>
</dbReference>
<keyword evidence="3" id="KW-0433">Leucine-rich repeat</keyword>
<protein>
    <submittedName>
        <fullName evidence="7">X-ray radiation resistance associated 1</fullName>
    </submittedName>
</protein>
<sequence>MASAGLYKMGSGEMSTSNGFPPRNLFRPNNGGAGHWHVAKKTTPDRRFRALICSASDYTSNPDRKKISASSRARTLETLCTLDSQEYILDDLFLMKTHYVDKPEDLCSVNVSCKNLTSARKEDFMQFECAAYINASDNGLALEDFTTFPALRELDLSLNGISSCHLNQEDFPQLEVLDLSYNSLSPDDVMQLSILPRLRVLHLTGNRLTHLPPDMSHSQREDTGLVPFPSLEVLMLDDNRLSHPSVFGGLANLKRLRQLNLSKNGVTEVPYLFELDRAGPEERAGQKPTLAGSTGCNKQHDKRGASEDVRSDETEKDFDYIVLPNADDPDRTDVLFTSAEPPHRDDDHDDLQEQLTTTKNPSFPSVFDLASMAHTDRSNQEFSPPLPNLRFLNLADNKISTYIPKIPKHHLFMLEPAMNSYMGVLLGSSGGPGGGLKEYRLCTSPLPPIKSSSKEVKDLSPRKTCGSITIPEEAEKTGFGSDPSVESVFMTQIDETCESLHTPCPMSPSPSDDRMAIDTIVVGKDIPETFNGYEDFFDVQTDPKFIEPIGIQGNVRALENALKRLLILQDFKPNRRDAEKPCAPTVNKVTRRDGECHSQTQAGALPPAGAEVLYTDGIGPLVRHPDWLKQSGPKFDNGAHLSPRKTKKQVMEDVLVNMREQSHITQEPLELALQGKNSSEEQKKARRLLSDLQQKYRSFYASTVKRANELESSLTATVKRLQETEQQLGNMEEKVKSTKL</sequence>